<keyword evidence="11 16" id="KW-0808">Transferase</keyword>
<evidence type="ECO:0000256" key="2">
    <source>
        <dbReference type="ARBA" id="ARBA00004496"/>
    </source>
</evidence>
<dbReference type="InterPro" id="IPR013820">
    <property type="entry name" value="ATP_PRibTrfase_cat"/>
</dbReference>
<sequence>MKYALRIALPKGRLFEETLEFFKGKGILEETFEEGRRLQVRVGDYEFLLVKPFDVPVYVENGVADLGVVGYDVLLEREPEVYELYDLGIGFCRLVIAGKEEMLEQYKKASFLRVATKYPKITREFFLEKGIKTKVIYLNGSVELAPLLNLSDVIMDLVQTGRTLKENNLVVFEEISSSTARLVCNRASYRNKKDEIFSFLSKVQGERPKETIQPHPQAT</sequence>
<dbReference type="FunFam" id="3.40.190.10:FF:000008">
    <property type="entry name" value="ATP phosphoribosyltransferase"/>
    <property type="match status" value="1"/>
</dbReference>
<comment type="subunit">
    <text evidence="5 16">Heteromultimer composed of HisG and HisZ subunits.</text>
</comment>
<feature type="domain" description="ATP phosphoribosyltransferase catalytic" evidence="17">
    <location>
        <begin position="51"/>
        <end position="204"/>
    </location>
</feature>
<accession>A0A7C5WZH2</accession>
<dbReference type="GO" id="GO:0005737">
    <property type="term" value="C:cytoplasm"/>
    <property type="evidence" value="ECO:0007669"/>
    <property type="project" value="UniProtKB-SubCell"/>
</dbReference>
<evidence type="ECO:0000256" key="10">
    <source>
        <dbReference type="ARBA" id="ARBA00022676"/>
    </source>
</evidence>
<comment type="catalytic activity">
    <reaction evidence="1 16">
        <text>1-(5-phospho-beta-D-ribosyl)-ATP + diphosphate = 5-phospho-alpha-D-ribose 1-diphosphate + ATP</text>
        <dbReference type="Rhea" id="RHEA:18473"/>
        <dbReference type="ChEBI" id="CHEBI:30616"/>
        <dbReference type="ChEBI" id="CHEBI:33019"/>
        <dbReference type="ChEBI" id="CHEBI:58017"/>
        <dbReference type="ChEBI" id="CHEBI:73183"/>
        <dbReference type="EC" id="2.4.2.17"/>
    </reaction>
</comment>
<protein>
    <recommendedName>
        <fullName evidence="7 16">ATP phosphoribosyltransferase</fullName>
        <shortName evidence="16">ATP-PRT</shortName>
        <shortName evidence="16">ATP-PRTase</shortName>
        <ecNumber evidence="6 16">2.4.2.17</ecNumber>
    </recommendedName>
</protein>
<dbReference type="InterPro" id="IPR024893">
    <property type="entry name" value="ATP_PRibTrfase_HisG_short"/>
</dbReference>
<evidence type="ECO:0000256" key="3">
    <source>
        <dbReference type="ARBA" id="ARBA00004667"/>
    </source>
</evidence>
<name>A0A7C5WZH2_9AQUI</name>
<dbReference type="GO" id="GO:0003879">
    <property type="term" value="F:ATP phosphoribosyltransferase activity"/>
    <property type="evidence" value="ECO:0007669"/>
    <property type="project" value="UniProtKB-UniRule"/>
</dbReference>
<evidence type="ECO:0000256" key="4">
    <source>
        <dbReference type="ARBA" id="ARBA00009489"/>
    </source>
</evidence>
<keyword evidence="10 16" id="KW-0328">Glycosyltransferase</keyword>
<dbReference type="NCBIfam" id="TIGR00070">
    <property type="entry name" value="hisG"/>
    <property type="match status" value="1"/>
</dbReference>
<reference evidence="18" key="1">
    <citation type="journal article" date="2020" name="mSystems">
        <title>Genome- and Community-Level Interaction Insights into Carbon Utilization and Element Cycling Functions of Hydrothermarchaeota in Hydrothermal Sediment.</title>
        <authorList>
            <person name="Zhou Z."/>
            <person name="Liu Y."/>
            <person name="Xu W."/>
            <person name="Pan J."/>
            <person name="Luo Z.H."/>
            <person name="Li M."/>
        </authorList>
    </citation>
    <scope>NUCLEOTIDE SEQUENCE [LARGE SCALE GENOMIC DNA]</scope>
    <source>
        <strain evidence="18">SpSt-114</strain>
    </source>
</reference>
<dbReference type="PANTHER" id="PTHR21403">
    <property type="entry name" value="ATP PHOSPHORIBOSYLTRANSFERASE ATP-PRTASE"/>
    <property type="match status" value="1"/>
</dbReference>
<evidence type="ECO:0000259" key="17">
    <source>
        <dbReference type="Pfam" id="PF01634"/>
    </source>
</evidence>
<evidence type="ECO:0000256" key="15">
    <source>
        <dbReference type="ARBA" id="ARBA00024861"/>
    </source>
</evidence>
<dbReference type="EC" id="2.4.2.17" evidence="6 16"/>
<evidence type="ECO:0000256" key="16">
    <source>
        <dbReference type="HAMAP-Rule" id="MF_01018"/>
    </source>
</evidence>
<dbReference type="UniPathway" id="UPA00031">
    <property type="reaction ID" value="UER00006"/>
</dbReference>
<comment type="subcellular location">
    <subcellularLocation>
        <location evidence="2 16">Cytoplasm</location>
    </subcellularLocation>
</comment>
<dbReference type="GO" id="GO:0000105">
    <property type="term" value="P:L-histidine biosynthetic process"/>
    <property type="evidence" value="ECO:0007669"/>
    <property type="project" value="UniProtKB-UniRule"/>
</dbReference>
<keyword evidence="14 16" id="KW-0368">Histidine biosynthesis</keyword>
<evidence type="ECO:0000256" key="11">
    <source>
        <dbReference type="ARBA" id="ARBA00022679"/>
    </source>
</evidence>
<keyword evidence="8 16" id="KW-0963">Cytoplasm</keyword>
<gene>
    <name evidence="16" type="primary">hisG</name>
    <name evidence="18" type="ORF">ENN04_06960</name>
</gene>
<comment type="pathway">
    <text evidence="3 16">Amino-acid biosynthesis; L-histidine biosynthesis; L-histidine from 5-phospho-alpha-D-ribose 1-diphosphate: step 1/9.</text>
</comment>
<evidence type="ECO:0000256" key="13">
    <source>
        <dbReference type="ARBA" id="ARBA00022840"/>
    </source>
</evidence>
<dbReference type="SUPFAM" id="SSF53850">
    <property type="entry name" value="Periplasmic binding protein-like II"/>
    <property type="match status" value="1"/>
</dbReference>
<keyword evidence="9 16" id="KW-0028">Amino-acid biosynthesis</keyword>
<dbReference type="Gene3D" id="3.40.190.10">
    <property type="entry name" value="Periplasmic binding protein-like II"/>
    <property type="match status" value="2"/>
</dbReference>
<dbReference type="Pfam" id="PF01634">
    <property type="entry name" value="HisG"/>
    <property type="match status" value="1"/>
</dbReference>
<evidence type="ECO:0000256" key="8">
    <source>
        <dbReference type="ARBA" id="ARBA00022490"/>
    </source>
</evidence>
<dbReference type="InterPro" id="IPR018198">
    <property type="entry name" value="ATP_PRibTrfase_CS"/>
</dbReference>
<evidence type="ECO:0000313" key="18">
    <source>
        <dbReference type="EMBL" id="HHO74352.1"/>
    </source>
</evidence>
<evidence type="ECO:0000256" key="6">
    <source>
        <dbReference type="ARBA" id="ARBA00011946"/>
    </source>
</evidence>
<comment type="function">
    <text evidence="15 16">Catalyzes the condensation of ATP and 5-phosphoribose 1-diphosphate to form N'-(5'-phosphoribosyl)-ATP (PR-ATP). Has a crucial role in the pathway because the rate of histidine biosynthesis seems to be controlled primarily by regulation of HisG enzymatic activity.</text>
</comment>
<evidence type="ECO:0000256" key="1">
    <source>
        <dbReference type="ARBA" id="ARBA00000915"/>
    </source>
</evidence>
<organism evidence="18">
    <name type="scientific">Thermocrinis ruber</name>
    <dbReference type="NCBI Taxonomy" id="75906"/>
    <lineage>
        <taxon>Bacteria</taxon>
        <taxon>Pseudomonadati</taxon>
        <taxon>Aquificota</taxon>
        <taxon>Aquificia</taxon>
        <taxon>Aquificales</taxon>
        <taxon>Aquificaceae</taxon>
        <taxon>Thermocrinis</taxon>
    </lineage>
</organism>
<comment type="domain">
    <text evidence="16">Lacks the C-terminal regulatory region which is replaced by HisZ.</text>
</comment>
<dbReference type="PROSITE" id="PS01316">
    <property type="entry name" value="ATP_P_PHORIBOSYLTR"/>
    <property type="match status" value="1"/>
</dbReference>
<dbReference type="GO" id="GO:0005524">
    <property type="term" value="F:ATP binding"/>
    <property type="evidence" value="ECO:0007669"/>
    <property type="project" value="UniProtKB-KW"/>
</dbReference>
<keyword evidence="12 16" id="KW-0547">Nucleotide-binding</keyword>
<comment type="similarity">
    <text evidence="4 16">Belongs to the ATP phosphoribosyltransferase family. Short subfamily.</text>
</comment>
<dbReference type="CDD" id="cd13595">
    <property type="entry name" value="PBP2_HisGs"/>
    <property type="match status" value="1"/>
</dbReference>
<evidence type="ECO:0000256" key="12">
    <source>
        <dbReference type="ARBA" id="ARBA00022741"/>
    </source>
</evidence>
<dbReference type="PANTHER" id="PTHR21403:SF8">
    <property type="entry name" value="ATP PHOSPHORIBOSYLTRANSFERASE"/>
    <property type="match status" value="1"/>
</dbReference>
<dbReference type="EMBL" id="DSAC01000087">
    <property type="protein sequence ID" value="HHO74352.1"/>
    <property type="molecule type" value="Genomic_DNA"/>
</dbReference>
<evidence type="ECO:0000256" key="5">
    <source>
        <dbReference type="ARBA" id="ARBA00011496"/>
    </source>
</evidence>
<evidence type="ECO:0000256" key="7">
    <source>
        <dbReference type="ARBA" id="ARBA00020998"/>
    </source>
</evidence>
<dbReference type="AlphaFoldDB" id="A0A7C5WZH2"/>
<keyword evidence="13 16" id="KW-0067">ATP-binding</keyword>
<evidence type="ECO:0000256" key="14">
    <source>
        <dbReference type="ARBA" id="ARBA00023102"/>
    </source>
</evidence>
<evidence type="ECO:0000256" key="9">
    <source>
        <dbReference type="ARBA" id="ARBA00022605"/>
    </source>
</evidence>
<dbReference type="HAMAP" id="MF_01018">
    <property type="entry name" value="HisG_Short"/>
    <property type="match status" value="1"/>
</dbReference>
<comment type="caution">
    <text evidence="18">The sequence shown here is derived from an EMBL/GenBank/DDBJ whole genome shotgun (WGS) entry which is preliminary data.</text>
</comment>
<dbReference type="InterPro" id="IPR001348">
    <property type="entry name" value="ATP_PRibTrfase_HisG"/>
</dbReference>
<proteinExistence type="inferred from homology"/>